<dbReference type="InterPro" id="IPR016169">
    <property type="entry name" value="FAD-bd_PCMH_sub2"/>
</dbReference>
<evidence type="ECO:0000256" key="4">
    <source>
        <dbReference type="ARBA" id="ARBA00023002"/>
    </source>
</evidence>
<comment type="similarity">
    <text evidence="1">Belongs to the oxygen-dependent FAD-linked oxidoreductase family.</text>
</comment>
<evidence type="ECO:0000313" key="6">
    <source>
        <dbReference type="EMBL" id="KAH7232723.1"/>
    </source>
</evidence>
<comment type="caution">
    <text evidence="6">The sequence shown here is derived from an EMBL/GenBank/DDBJ whole genome shotgun (WGS) entry which is preliminary data.</text>
</comment>
<evidence type="ECO:0000256" key="3">
    <source>
        <dbReference type="ARBA" id="ARBA00022827"/>
    </source>
</evidence>
<dbReference type="InterPro" id="IPR050416">
    <property type="entry name" value="FAD-linked_Oxidoreductase"/>
</dbReference>
<evidence type="ECO:0000256" key="2">
    <source>
        <dbReference type="ARBA" id="ARBA00022630"/>
    </source>
</evidence>
<dbReference type="GO" id="GO:0071949">
    <property type="term" value="F:FAD binding"/>
    <property type="evidence" value="ECO:0007669"/>
    <property type="project" value="InterPro"/>
</dbReference>
<dbReference type="SUPFAM" id="SSF56176">
    <property type="entry name" value="FAD-binding/transporter-associated domain-like"/>
    <property type="match status" value="1"/>
</dbReference>
<proteinExistence type="inferred from homology"/>
<dbReference type="OrthoDB" id="2151789at2759"/>
<dbReference type="PROSITE" id="PS51387">
    <property type="entry name" value="FAD_PCMH"/>
    <property type="match status" value="1"/>
</dbReference>
<dbReference type="PANTHER" id="PTHR42973:SF13">
    <property type="entry name" value="FAD-BINDING PCMH-TYPE DOMAIN-CONTAINING PROTEIN"/>
    <property type="match status" value="1"/>
</dbReference>
<dbReference type="Pfam" id="PF01565">
    <property type="entry name" value="FAD_binding_4"/>
    <property type="match status" value="1"/>
</dbReference>
<organism evidence="6 7">
    <name type="scientific">Fusarium solani</name>
    <name type="common">Filamentous fungus</name>
    <dbReference type="NCBI Taxonomy" id="169388"/>
    <lineage>
        <taxon>Eukaryota</taxon>
        <taxon>Fungi</taxon>
        <taxon>Dikarya</taxon>
        <taxon>Ascomycota</taxon>
        <taxon>Pezizomycotina</taxon>
        <taxon>Sordariomycetes</taxon>
        <taxon>Hypocreomycetidae</taxon>
        <taxon>Hypocreales</taxon>
        <taxon>Nectriaceae</taxon>
        <taxon>Fusarium</taxon>
        <taxon>Fusarium solani species complex</taxon>
    </lineage>
</organism>
<keyword evidence="2" id="KW-0285">Flavoprotein</keyword>
<dbReference type="InterPro" id="IPR036318">
    <property type="entry name" value="FAD-bd_PCMH-like_sf"/>
</dbReference>
<keyword evidence="3" id="KW-0274">FAD</keyword>
<feature type="domain" description="FAD-binding PCMH-type" evidence="5">
    <location>
        <begin position="56"/>
        <end position="227"/>
    </location>
</feature>
<reference evidence="6" key="1">
    <citation type="journal article" date="2021" name="Nat. Commun.">
        <title>Genetic determinants of endophytism in the Arabidopsis root mycobiome.</title>
        <authorList>
            <person name="Mesny F."/>
            <person name="Miyauchi S."/>
            <person name="Thiergart T."/>
            <person name="Pickel B."/>
            <person name="Atanasova L."/>
            <person name="Karlsson M."/>
            <person name="Huettel B."/>
            <person name="Barry K.W."/>
            <person name="Haridas S."/>
            <person name="Chen C."/>
            <person name="Bauer D."/>
            <person name="Andreopoulos W."/>
            <person name="Pangilinan J."/>
            <person name="LaButti K."/>
            <person name="Riley R."/>
            <person name="Lipzen A."/>
            <person name="Clum A."/>
            <person name="Drula E."/>
            <person name="Henrissat B."/>
            <person name="Kohler A."/>
            <person name="Grigoriev I.V."/>
            <person name="Martin F.M."/>
            <person name="Hacquard S."/>
        </authorList>
    </citation>
    <scope>NUCLEOTIDE SEQUENCE</scope>
    <source>
        <strain evidence="6">FSSC 5 MPI-SDFR-AT-0091</strain>
    </source>
</reference>
<evidence type="ECO:0000313" key="7">
    <source>
        <dbReference type="Proteomes" id="UP000736672"/>
    </source>
</evidence>
<accession>A0A9P9JQ02</accession>
<dbReference type="InterPro" id="IPR006094">
    <property type="entry name" value="Oxid_FAD_bind_N"/>
</dbReference>
<protein>
    <submittedName>
        <fullName evidence="6">FAD binding domain-containing protein</fullName>
    </submittedName>
</protein>
<dbReference type="PANTHER" id="PTHR42973">
    <property type="entry name" value="BINDING OXIDOREDUCTASE, PUTATIVE (AFU_ORTHOLOGUE AFUA_1G17690)-RELATED"/>
    <property type="match status" value="1"/>
</dbReference>
<dbReference type="GO" id="GO:0016491">
    <property type="term" value="F:oxidoreductase activity"/>
    <property type="evidence" value="ECO:0007669"/>
    <property type="project" value="UniProtKB-KW"/>
</dbReference>
<sequence>MSQIHESESPEWHAAHRDAASLASKLLSTLQPSRTLLADTAAYDSARHEYWSREQINARPACFFRPESAPDVSLALIVLQHAQCPFAVKSGGHGRSVGESSINTGVTIDLKNLNHINVSEDRTSVEIGPGNRWIDVYSALDPLGVTVVGGRAGNVGVGGFLLGGGISFLTNKYGLATDNVEAFEIVLADGQIKSASPSSNPDLYKALRGGGANLGIVTSFKLTLYPQGSMWGGPRAYGLEHRESLLSAFWDYGYDNKHNSDMGWIFSLVNYEDEWVWAADLIYLLPEIPVGKPIFKDILEIPAAFDQTSIATQSQRVTEMASLFVNGRNNAFWTLCTKVDKRIVRFYFDTWRDETKDLLGGSAKFLHAECQFITANVTKAMERNGGNATGLVGQEPFLVFLMEPWWEDDRDTPAIERAMKNTAQKVQTEAQRLGVQHDYLYVNYSGPYQDPFSGYGTEAKDELRRTAAKYDPNGVFQKLRRSGFNLHGPLRAL</sequence>
<keyword evidence="4" id="KW-0560">Oxidoreductase</keyword>
<gene>
    <name evidence="6" type="ORF">B0J15DRAFT_572234</name>
</gene>
<evidence type="ECO:0000256" key="1">
    <source>
        <dbReference type="ARBA" id="ARBA00005466"/>
    </source>
</evidence>
<dbReference type="Gene3D" id="3.30.465.10">
    <property type="match status" value="1"/>
</dbReference>
<name>A0A9P9JQ02_FUSSL</name>
<dbReference type="AlphaFoldDB" id="A0A9P9JQ02"/>
<dbReference type="InterPro" id="IPR016166">
    <property type="entry name" value="FAD-bd_PCMH"/>
</dbReference>
<dbReference type="EMBL" id="JAGTJS010000028">
    <property type="protein sequence ID" value="KAH7232723.1"/>
    <property type="molecule type" value="Genomic_DNA"/>
</dbReference>
<dbReference type="Proteomes" id="UP000736672">
    <property type="component" value="Unassembled WGS sequence"/>
</dbReference>
<keyword evidence="7" id="KW-1185">Reference proteome</keyword>
<evidence type="ECO:0000259" key="5">
    <source>
        <dbReference type="PROSITE" id="PS51387"/>
    </source>
</evidence>